<accession>A0A6A5UF39</accession>
<dbReference type="AlphaFoldDB" id="A0A6A5UF39"/>
<gene>
    <name evidence="2" type="ORF">CC80DRAFT_486719</name>
</gene>
<protein>
    <submittedName>
        <fullName evidence="2">Uncharacterized protein</fullName>
    </submittedName>
</protein>
<sequence>MPSLTPRDNMGYAIHPAGIVVLCILGSGVLVFILFGMFRFYGQPNANEGTYRPMTVEQMSYIKDVRDRNLEELAYEGRKGMFGGKGRVHGR</sequence>
<organism evidence="2 3">
    <name type="scientific">Byssothecium circinans</name>
    <dbReference type="NCBI Taxonomy" id="147558"/>
    <lineage>
        <taxon>Eukaryota</taxon>
        <taxon>Fungi</taxon>
        <taxon>Dikarya</taxon>
        <taxon>Ascomycota</taxon>
        <taxon>Pezizomycotina</taxon>
        <taxon>Dothideomycetes</taxon>
        <taxon>Pleosporomycetidae</taxon>
        <taxon>Pleosporales</taxon>
        <taxon>Massarineae</taxon>
        <taxon>Massarinaceae</taxon>
        <taxon>Byssothecium</taxon>
    </lineage>
</organism>
<dbReference type="OrthoDB" id="4159814at2759"/>
<reference evidence="2" key="1">
    <citation type="journal article" date="2020" name="Stud. Mycol.">
        <title>101 Dothideomycetes genomes: a test case for predicting lifestyles and emergence of pathogens.</title>
        <authorList>
            <person name="Haridas S."/>
            <person name="Albert R."/>
            <person name="Binder M."/>
            <person name="Bloem J."/>
            <person name="Labutti K."/>
            <person name="Salamov A."/>
            <person name="Andreopoulos B."/>
            <person name="Baker S."/>
            <person name="Barry K."/>
            <person name="Bills G."/>
            <person name="Bluhm B."/>
            <person name="Cannon C."/>
            <person name="Castanera R."/>
            <person name="Culley D."/>
            <person name="Daum C."/>
            <person name="Ezra D."/>
            <person name="Gonzalez J."/>
            <person name="Henrissat B."/>
            <person name="Kuo A."/>
            <person name="Liang C."/>
            <person name="Lipzen A."/>
            <person name="Lutzoni F."/>
            <person name="Magnuson J."/>
            <person name="Mondo S."/>
            <person name="Nolan M."/>
            <person name="Ohm R."/>
            <person name="Pangilinan J."/>
            <person name="Park H.-J."/>
            <person name="Ramirez L."/>
            <person name="Alfaro M."/>
            <person name="Sun H."/>
            <person name="Tritt A."/>
            <person name="Yoshinaga Y."/>
            <person name="Zwiers L.-H."/>
            <person name="Turgeon B."/>
            <person name="Goodwin S."/>
            <person name="Spatafora J."/>
            <person name="Crous P."/>
            <person name="Grigoriev I."/>
        </authorList>
    </citation>
    <scope>NUCLEOTIDE SEQUENCE</scope>
    <source>
        <strain evidence="2">CBS 675.92</strain>
    </source>
</reference>
<evidence type="ECO:0000313" key="3">
    <source>
        <dbReference type="Proteomes" id="UP000800035"/>
    </source>
</evidence>
<name>A0A6A5UF39_9PLEO</name>
<evidence type="ECO:0000256" key="1">
    <source>
        <dbReference type="SAM" id="Phobius"/>
    </source>
</evidence>
<dbReference type="EMBL" id="ML976977">
    <property type="protein sequence ID" value="KAF1963324.1"/>
    <property type="molecule type" value="Genomic_DNA"/>
</dbReference>
<dbReference type="Proteomes" id="UP000800035">
    <property type="component" value="Unassembled WGS sequence"/>
</dbReference>
<keyword evidence="1" id="KW-1133">Transmembrane helix</keyword>
<keyword evidence="1" id="KW-0472">Membrane</keyword>
<keyword evidence="3" id="KW-1185">Reference proteome</keyword>
<keyword evidence="1" id="KW-0812">Transmembrane</keyword>
<feature type="transmembrane region" description="Helical" evidence="1">
    <location>
        <begin position="12"/>
        <end position="35"/>
    </location>
</feature>
<evidence type="ECO:0000313" key="2">
    <source>
        <dbReference type="EMBL" id="KAF1963324.1"/>
    </source>
</evidence>
<proteinExistence type="predicted"/>